<evidence type="ECO:0000313" key="6">
    <source>
        <dbReference type="EMBL" id="OLL26827.1"/>
    </source>
</evidence>
<sequence length="177" mass="19485">MFAPVSAPPADFISLEDCQAATPASFANAPAVLHCQTEAHIAVAPADFPLLKTGLHTVYVTSKTLILWSGDSGVEIIYRDITLHAIAPSPERHVYLQIAGEEEEENFVEVTITPKGGSDVDRIYDALCACAALHPDPQEDDNYRVESDSAEWITTNNQFDDVEEEDGEQPQSKWRRT</sequence>
<dbReference type="Gene3D" id="2.30.29.30">
    <property type="entry name" value="Pleckstrin-homology domain (PH domain)/Phosphotyrosine-binding domain (PTB)"/>
    <property type="match status" value="1"/>
</dbReference>
<dbReference type="InterPro" id="IPR039924">
    <property type="entry name" value="ICln/Lot5/Saf5"/>
</dbReference>
<dbReference type="PANTHER" id="PTHR21399:SF0">
    <property type="entry name" value="METHYLOSOME SUBUNIT PICLN"/>
    <property type="match status" value="1"/>
</dbReference>
<gene>
    <name evidence="6" type="ORF">NEOLI_001010</name>
</gene>
<keyword evidence="4" id="KW-0539">Nucleus</keyword>
<dbReference type="AlphaFoldDB" id="A0A1U7LVY3"/>
<dbReference type="Proteomes" id="UP000186594">
    <property type="component" value="Unassembled WGS sequence"/>
</dbReference>
<feature type="region of interest" description="Disordered" evidence="5">
    <location>
        <begin position="154"/>
        <end position="177"/>
    </location>
</feature>
<reference evidence="6 7" key="1">
    <citation type="submission" date="2016-04" db="EMBL/GenBank/DDBJ databases">
        <title>Evolutionary innovation and constraint leading to complex multicellularity in the Ascomycota.</title>
        <authorList>
            <person name="Cisse O."/>
            <person name="Nguyen A."/>
            <person name="Hewitt D.A."/>
            <person name="Jedd G."/>
            <person name="Stajich J.E."/>
        </authorList>
    </citation>
    <scope>NUCLEOTIDE SEQUENCE [LARGE SCALE GENOMIC DNA]</scope>
    <source>
        <strain evidence="6 7">DAH-3</strain>
    </source>
</reference>
<evidence type="ECO:0008006" key="8">
    <source>
        <dbReference type="Google" id="ProtNLM"/>
    </source>
</evidence>
<evidence type="ECO:0000256" key="4">
    <source>
        <dbReference type="ARBA" id="ARBA00023242"/>
    </source>
</evidence>
<dbReference type="GO" id="GO:0034715">
    <property type="term" value="C:pICln-Sm protein complex"/>
    <property type="evidence" value="ECO:0007669"/>
    <property type="project" value="TreeGrafter"/>
</dbReference>
<evidence type="ECO:0000256" key="2">
    <source>
        <dbReference type="ARBA" id="ARBA00004496"/>
    </source>
</evidence>
<dbReference type="OMA" id="ESALVFM"/>
<dbReference type="GO" id="GO:0005829">
    <property type="term" value="C:cytosol"/>
    <property type="evidence" value="ECO:0007669"/>
    <property type="project" value="TreeGrafter"/>
</dbReference>
<dbReference type="STRING" id="1198029.A0A1U7LVY3"/>
<dbReference type="GO" id="GO:0045292">
    <property type="term" value="P:mRNA cis splicing, via spliceosome"/>
    <property type="evidence" value="ECO:0007669"/>
    <property type="project" value="TreeGrafter"/>
</dbReference>
<dbReference type="GO" id="GO:0000387">
    <property type="term" value="P:spliceosomal snRNP assembly"/>
    <property type="evidence" value="ECO:0007669"/>
    <property type="project" value="TreeGrafter"/>
</dbReference>
<evidence type="ECO:0000256" key="1">
    <source>
        <dbReference type="ARBA" id="ARBA00004123"/>
    </source>
</evidence>
<dbReference type="PANTHER" id="PTHR21399">
    <property type="entry name" value="CHLORIDE CONDUCTANCE REGULATORY PROTEIN ICLN"/>
    <property type="match status" value="1"/>
</dbReference>
<keyword evidence="3" id="KW-0963">Cytoplasm</keyword>
<dbReference type="EMBL" id="LXFE01000144">
    <property type="protein sequence ID" value="OLL26827.1"/>
    <property type="molecule type" value="Genomic_DNA"/>
</dbReference>
<evidence type="ECO:0000256" key="5">
    <source>
        <dbReference type="SAM" id="MobiDB-lite"/>
    </source>
</evidence>
<evidence type="ECO:0000256" key="3">
    <source>
        <dbReference type="ARBA" id="ARBA00022490"/>
    </source>
</evidence>
<protein>
    <recommendedName>
        <fullName evidence="8">Methylosome subunit pICln</fullName>
    </recommendedName>
</protein>
<organism evidence="6 7">
    <name type="scientific">Neolecta irregularis (strain DAH-3)</name>
    <dbReference type="NCBI Taxonomy" id="1198029"/>
    <lineage>
        <taxon>Eukaryota</taxon>
        <taxon>Fungi</taxon>
        <taxon>Dikarya</taxon>
        <taxon>Ascomycota</taxon>
        <taxon>Taphrinomycotina</taxon>
        <taxon>Neolectales</taxon>
        <taxon>Neolectaceae</taxon>
        <taxon>Neolecta</taxon>
    </lineage>
</organism>
<accession>A0A1U7LVY3</accession>
<proteinExistence type="predicted"/>
<comment type="subcellular location">
    <subcellularLocation>
        <location evidence="2">Cytoplasm</location>
    </subcellularLocation>
    <subcellularLocation>
        <location evidence="1">Nucleus</location>
    </subcellularLocation>
</comment>
<evidence type="ECO:0000313" key="7">
    <source>
        <dbReference type="Proteomes" id="UP000186594"/>
    </source>
</evidence>
<dbReference type="Pfam" id="PF03517">
    <property type="entry name" value="Voldacs"/>
    <property type="match status" value="1"/>
</dbReference>
<dbReference type="InterPro" id="IPR011993">
    <property type="entry name" value="PH-like_dom_sf"/>
</dbReference>
<dbReference type="GO" id="GO:0005681">
    <property type="term" value="C:spliceosomal complex"/>
    <property type="evidence" value="ECO:0007669"/>
    <property type="project" value="TreeGrafter"/>
</dbReference>
<name>A0A1U7LVY3_NEOID</name>
<comment type="caution">
    <text evidence="6">The sequence shown here is derived from an EMBL/GenBank/DDBJ whole genome shotgun (WGS) entry which is preliminary data.</text>
</comment>
<keyword evidence="7" id="KW-1185">Reference proteome</keyword>
<dbReference type="OrthoDB" id="19714at2759"/>